<comment type="caution">
    <text evidence="2">The sequence shown here is derived from an EMBL/GenBank/DDBJ whole genome shotgun (WGS) entry which is preliminary data.</text>
</comment>
<feature type="region of interest" description="Disordered" evidence="1">
    <location>
        <begin position="1"/>
        <end position="33"/>
    </location>
</feature>
<name>A0A2B7YRP3_POLH7</name>
<dbReference type="EMBL" id="PDNA01000022">
    <property type="protein sequence ID" value="PGH23548.1"/>
    <property type="molecule type" value="Genomic_DNA"/>
</dbReference>
<evidence type="ECO:0000256" key="1">
    <source>
        <dbReference type="SAM" id="MobiDB-lite"/>
    </source>
</evidence>
<keyword evidence="3" id="KW-1185">Reference proteome</keyword>
<protein>
    <submittedName>
        <fullName evidence="2">Uncharacterized protein</fullName>
    </submittedName>
</protein>
<gene>
    <name evidence="2" type="ORF">AJ80_02328</name>
</gene>
<evidence type="ECO:0000313" key="3">
    <source>
        <dbReference type="Proteomes" id="UP000224634"/>
    </source>
</evidence>
<sequence>MSTRTSQNNASGDPKSSSATAAGSEPSGIPTGTLGLITIPATCHNDPEIARPALCTSFDASGQDGMRERLKRRRRLTRSIRPNPEQPRDILQTFETAVIAESIAPRILSDALSNSLYYQFEGVCSEMGSFVEGHRVFELEWEGTEPTMSNATLPVTQFTPSSEGASAYQLGIGQIRQYTLVALDALSLTLGNTFSFGTAACIGTLENIGPKRYVIATAGHVVDDAPSLDIQGDS</sequence>
<reference evidence="2 3" key="1">
    <citation type="submission" date="2017-10" db="EMBL/GenBank/DDBJ databases">
        <title>Comparative genomics in systemic dimorphic fungi from Ajellomycetaceae.</title>
        <authorList>
            <person name="Munoz J.F."/>
            <person name="Mcewen J.G."/>
            <person name="Clay O.K."/>
            <person name="Cuomo C.A."/>
        </authorList>
    </citation>
    <scope>NUCLEOTIDE SEQUENCE [LARGE SCALE GENOMIC DNA]</scope>
    <source>
        <strain evidence="2 3">UAMH7299</strain>
    </source>
</reference>
<proteinExistence type="predicted"/>
<accession>A0A2B7YRP3</accession>
<evidence type="ECO:0000313" key="2">
    <source>
        <dbReference type="EMBL" id="PGH23548.1"/>
    </source>
</evidence>
<feature type="compositionally biased region" description="Polar residues" evidence="1">
    <location>
        <begin position="1"/>
        <end position="21"/>
    </location>
</feature>
<dbReference type="OrthoDB" id="4173262at2759"/>
<dbReference type="AlphaFoldDB" id="A0A2B7YRP3"/>
<organism evidence="2 3">
    <name type="scientific">Polytolypa hystricis (strain UAMH7299)</name>
    <dbReference type="NCBI Taxonomy" id="1447883"/>
    <lineage>
        <taxon>Eukaryota</taxon>
        <taxon>Fungi</taxon>
        <taxon>Dikarya</taxon>
        <taxon>Ascomycota</taxon>
        <taxon>Pezizomycotina</taxon>
        <taxon>Eurotiomycetes</taxon>
        <taxon>Eurotiomycetidae</taxon>
        <taxon>Onygenales</taxon>
        <taxon>Onygenales incertae sedis</taxon>
        <taxon>Polytolypa</taxon>
    </lineage>
</organism>
<dbReference type="Proteomes" id="UP000224634">
    <property type="component" value="Unassembled WGS sequence"/>
</dbReference>